<evidence type="ECO:0000313" key="1">
    <source>
        <dbReference type="EMBL" id="PIW15264.1"/>
    </source>
</evidence>
<accession>A0A2M7G0M4</accession>
<gene>
    <name evidence="1" type="ORF">COW36_17765</name>
</gene>
<organism evidence="1 2">
    <name type="scientific">bacterium (Candidatus Blackallbacteria) CG17_big_fil_post_rev_8_21_14_2_50_48_46</name>
    <dbReference type="NCBI Taxonomy" id="2014261"/>
    <lineage>
        <taxon>Bacteria</taxon>
        <taxon>Candidatus Blackallbacteria</taxon>
    </lineage>
</organism>
<proteinExistence type="predicted"/>
<comment type="caution">
    <text evidence="1">The sequence shown here is derived from an EMBL/GenBank/DDBJ whole genome shotgun (WGS) entry which is preliminary data.</text>
</comment>
<dbReference type="AlphaFoldDB" id="A0A2M7G0M4"/>
<evidence type="ECO:0000313" key="2">
    <source>
        <dbReference type="Proteomes" id="UP000231019"/>
    </source>
</evidence>
<reference evidence="1 2" key="1">
    <citation type="submission" date="2017-09" db="EMBL/GenBank/DDBJ databases">
        <title>Depth-based differentiation of microbial function through sediment-hosted aquifers and enrichment of novel symbionts in the deep terrestrial subsurface.</title>
        <authorList>
            <person name="Probst A.J."/>
            <person name="Ladd B."/>
            <person name="Jarett J.K."/>
            <person name="Geller-Mcgrath D.E."/>
            <person name="Sieber C.M."/>
            <person name="Emerson J.B."/>
            <person name="Anantharaman K."/>
            <person name="Thomas B.C."/>
            <person name="Malmstrom R."/>
            <person name="Stieglmeier M."/>
            <person name="Klingl A."/>
            <person name="Woyke T."/>
            <person name="Ryan C.M."/>
            <person name="Banfield J.F."/>
        </authorList>
    </citation>
    <scope>NUCLEOTIDE SEQUENCE [LARGE SCALE GENOMIC DNA]</scope>
    <source>
        <strain evidence="1">CG17_big_fil_post_rev_8_21_14_2_50_48_46</strain>
    </source>
</reference>
<dbReference type="EMBL" id="PFFQ01000053">
    <property type="protein sequence ID" value="PIW15264.1"/>
    <property type="molecule type" value="Genomic_DNA"/>
</dbReference>
<dbReference type="Proteomes" id="UP000231019">
    <property type="component" value="Unassembled WGS sequence"/>
</dbReference>
<sequence length="332" mass="36085">MIASNNPLQPGSFPVPAAPKPAVKQALLAAEQTQAPASVPDTLQTRPLAQSAQKMPTLSLVETAGPKLGLKASEPQHSKNPWKITSMHVNAGYIVKNDILHTGPMQIQNPGTGTDLTITGLEQKERTSFEYLQIKKGQRFAPDEPQFNLGVNLGFENKFGLELDLKHNKITAAGYDQVVHFEGQMNGEEVNTDAPLNTYLRQHEQTFGNMEISLLGTRSFDLPAPANHRFSFITKAGPSLQTSTTRTALLNPQGEFEQTTSPLGVAGYGFELENALRYELGPKAGRLGLEVGHAFSYLNYARYSTVGGGTGSHDALASQWTVKLTKTIPFKK</sequence>
<evidence type="ECO:0008006" key="3">
    <source>
        <dbReference type="Google" id="ProtNLM"/>
    </source>
</evidence>
<protein>
    <recommendedName>
        <fullName evidence="3">Outer membrane protein beta-barrel domain-containing protein</fullName>
    </recommendedName>
</protein>
<name>A0A2M7G0M4_9BACT</name>